<organism evidence="1 2">
    <name type="scientific">Thiothrix lacustris</name>
    <dbReference type="NCBI Taxonomy" id="525917"/>
    <lineage>
        <taxon>Bacteria</taxon>
        <taxon>Pseudomonadati</taxon>
        <taxon>Pseudomonadota</taxon>
        <taxon>Gammaproteobacteria</taxon>
        <taxon>Thiotrichales</taxon>
        <taxon>Thiotrichaceae</taxon>
        <taxon>Thiothrix</taxon>
    </lineage>
</organism>
<reference evidence="1 2" key="1">
    <citation type="submission" date="2017-01" db="EMBL/GenBank/DDBJ databases">
        <title>Novel large sulfur bacteria in the metagenomes of groundwater-fed chemosynthetic microbial mats in the Lake Huron basin.</title>
        <authorList>
            <person name="Sharrar A.M."/>
            <person name="Flood B.E."/>
            <person name="Bailey J.V."/>
            <person name="Jones D.S."/>
            <person name="Biddanda B."/>
            <person name="Ruberg S.A."/>
            <person name="Marcus D.N."/>
            <person name="Dick G.J."/>
        </authorList>
    </citation>
    <scope>NUCLEOTIDE SEQUENCE [LARGE SCALE GENOMIC DNA]</scope>
    <source>
        <strain evidence="1">A8</strain>
    </source>
</reference>
<dbReference type="EMBL" id="MTEJ01000027">
    <property type="protein sequence ID" value="OQX14580.1"/>
    <property type="molecule type" value="Genomic_DNA"/>
</dbReference>
<accession>A0A1Y1QV31</accession>
<proteinExistence type="predicted"/>
<name>A0A1Y1QV31_9GAMM</name>
<evidence type="ECO:0000313" key="2">
    <source>
        <dbReference type="Proteomes" id="UP000192491"/>
    </source>
</evidence>
<comment type="caution">
    <text evidence="1">The sequence shown here is derived from an EMBL/GenBank/DDBJ whole genome shotgun (WGS) entry which is preliminary data.</text>
</comment>
<sequence length="84" mass="9353">MPTLTTAEKKWLNKLQKVLNECPSSRFGSYTTGDSDINLFDVLVRDAWDDANPNAQLDVWPEMQVTGAYLATVTMPFAVESRAA</sequence>
<evidence type="ECO:0000313" key="1">
    <source>
        <dbReference type="EMBL" id="OQX14580.1"/>
    </source>
</evidence>
<gene>
    <name evidence="1" type="ORF">BWK73_09300</name>
</gene>
<protein>
    <submittedName>
        <fullName evidence="1">Uncharacterized protein</fullName>
    </submittedName>
</protein>
<dbReference type="AlphaFoldDB" id="A0A1Y1QV31"/>
<dbReference type="Proteomes" id="UP000192491">
    <property type="component" value="Unassembled WGS sequence"/>
</dbReference>